<dbReference type="EMBL" id="KK088433">
    <property type="protein sequence ID" value="EYE93057.1"/>
    <property type="molecule type" value="Genomic_DNA"/>
</dbReference>
<organism evidence="1 2">
    <name type="scientific">Aspergillus ruber (strain CBS 135680)</name>
    <dbReference type="NCBI Taxonomy" id="1388766"/>
    <lineage>
        <taxon>Eukaryota</taxon>
        <taxon>Fungi</taxon>
        <taxon>Dikarya</taxon>
        <taxon>Ascomycota</taxon>
        <taxon>Pezizomycotina</taxon>
        <taxon>Eurotiomycetes</taxon>
        <taxon>Eurotiomycetidae</taxon>
        <taxon>Eurotiales</taxon>
        <taxon>Aspergillaceae</taxon>
        <taxon>Aspergillus</taxon>
        <taxon>Aspergillus subgen. Aspergillus</taxon>
    </lineage>
</organism>
<dbReference type="GeneID" id="63692936"/>
<reference evidence="2" key="1">
    <citation type="journal article" date="2014" name="Nat. Commun.">
        <title>Genomic adaptations of the halophilic Dead Sea filamentous fungus Eurotium rubrum.</title>
        <authorList>
            <person name="Kis-Papo T."/>
            <person name="Weig A.R."/>
            <person name="Riley R."/>
            <person name="Persoh D."/>
            <person name="Salamov A."/>
            <person name="Sun H."/>
            <person name="Lipzen A."/>
            <person name="Wasser S.P."/>
            <person name="Rambold G."/>
            <person name="Grigoriev I.V."/>
            <person name="Nevo E."/>
        </authorList>
    </citation>
    <scope>NUCLEOTIDE SEQUENCE [LARGE SCALE GENOMIC DNA]</scope>
    <source>
        <strain evidence="2">CBS 135680</strain>
    </source>
</reference>
<sequence>MRVPSMKPNVARACILAGYSEAWDMINADSDDILMGDARESHSPKHLRDVESKVEEQASYGEYAQEKVGSCSRMFGHIATYV</sequence>
<name>A0A017S810_ASPRC</name>
<proteinExistence type="predicted"/>
<gene>
    <name evidence="1" type="ORF">EURHEDRAFT_163450</name>
</gene>
<dbReference type="OrthoDB" id="4360026at2759"/>
<dbReference type="AlphaFoldDB" id="A0A017S810"/>
<dbReference type="Proteomes" id="UP000019804">
    <property type="component" value="Unassembled WGS sequence"/>
</dbReference>
<dbReference type="HOGENOM" id="CLU_2557897_0_0_1"/>
<dbReference type="RefSeq" id="XP_040636745.1">
    <property type="nucleotide sequence ID" value="XM_040777812.1"/>
</dbReference>
<accession>A0A017S810</accession>
<evidence type="ECO:0000313" key="1">
    <source>
        <dbReference type="EMBL" id="EYE93057.1"/>
    </source>
</evidence>
<keyword evidence="2" id="KW-1185">Reference proteome</keyword>
<evidence type="ECO:0000313" key="2">
    <source>
        <dbReference type="Proteomes" id="UP000019804"/>
    </source>
</evidence>
<protein>
    <submittedName>
        <fullName evidence="1">Uncharacterized protein</fullName>
    </submittedName>
</protein>